<dbReference type="SUPFAM" id="SSF117281">
    <property type="entry name" value="Kelch motif"/>
    <property type="match status" value="1"/>
</dbReference>
<evidence type="ECO:0000256" key="1">
    <source>
        <dbReference type="ARBA" id="ARBA00022441"/>
    </source>
</evidence>
<feature type="non-terminal residue" evidence="3">
    <location>
        <position position="124"/>
    </location>
</feature>
<comment type="caution">
    <text evidence="3">The sequence shown here is derived from an EMBL/GenBank/DDBJ whole genome shotgun (WGS) entry which is preliminary data.</text>
</comment>
<dbReference type="InterPro" id="IPR015915">
    <property type="entry name" value="Kelch-typ_b-propeller"/>
</dbReference>
<accession>A0AAN5C921</accession>
<dbReference type="EMBL" id="BTRK01000001">
    <property type="protein sequence ID" value="GMR33364.1"/>
    <property type="molecule type" value="Genomic_DNA"/>
</dbReference>
<dbReference type="InterPro" id="IPR006652">
    <property type="entry name" value="Kelch_1"/>
</dbReference>
<dbReference type="Pfam" id="PF01344">
    <property type="entry name" value="Kelch_1"/>
    <property type="match status" value="2"/>
</dbReference>
<dbReference type="AlphaFoldDB" id="A0AAN5C921"/>
<dbReference type="PANTHER" id="PTHR45632">
    <property type="entry name" value="LD33804P"/>
    <property type="match status" value="1"/>
</dbReference>
<evidence type="ECO:0000256" key="2">
    <source>
        <dbReference type="ARBA" id="ARBA00022737"/>
    </source>
</evidence>
<gene>
    <name evidence="3" type="ORF">PMAYCL1PPCAC_03559</name>
</gene>
<dbReference type="PANTHER" id="PTHR45632:SF3">
    <property type="entry name" value="KELCH-LIKE PROTEIN 32"/>
    <property type="match status" value="1"/>
</dbReference>
<dbReference type="Proteomes" id="UP001328107">
    <property type="component" value="Unassembled WGS sequence"/>
</dbReference>
<reference evidence="4" key="1">
    <citation type="submission" date="2022-10" db="EMBL/GenBank/DDBJ databases">
        <title>Genome assembly of Pristionchus species.</title>
        <authorList>
            <person name="Yoshida K."/>
            <person name="Sommer R.J."/>
        </authorList>
    </citation>
    <scope>NUCLEOTIDE SEQUENCE [LARGE SCALE GENOMIC DNA]</scope>
    <source>
        <strain evidence="4">RS5460</strain>
    </source>
</reference>
<organism evidence="3 4">
    <name type="scientific">Pristionchus mayeri</name>
    <dbReference type="NCBI Taxonomy" id="1317129"/>
    <lineage>
        <taxon>Eukaryota</taxon>
        <taxon>Metazoa</taxon>
        <taxon>Ecdysozoa</taxon>
        <taxon>Nematoda</taxon>
        <taxon>Chromadorea</taxon>
        <taxon>Rhabditida</taxon>
        <taxon>Rhabditina</taxon>
        <taxon>Diplogasteromorpha</taxon>
        <taxon>Diplogasteroidea</taxon>
        <taxon>Neodiplogasteridae</taxon>
        <taxon>Pristionchus</taxon>
    </lineage>
</organism>
<feature type="non-terminal residue" evidence="3">
    <location>
        <position position="1"/>
    </location>
</feature>
<keyword evidence="1" id="KW-0880">Kelch repeat</keyword>
<evidence type="ECO:0000313" key="4">
    <source>
        <dbReference type="Proteomes" id="UP001328107"/>
    </source>
</evidence>
<dbReference type="Gene3D" id="2.120.10.80">
    <property type="entry name" value="Kelch-type beta propeller"/>
    <property type="match status" value="1"/>
</dbReference>
<proteinExistence type="predicted"/>
<name>A0AAN5C921_9BILA</name>
<sequence length="124" mass="13690">EWSKLTPMKKQRSSPASCVLNGKLYVIGGRSHTGTWADGECYDPECGSWSPIRPMKRGREALAATAFNGHIYVVGGYDESTNEVLNEVERYDPISDTWVILRNMNGKRAFSSLVVSCGKLFAIG</sequence>
<evidence type="ECO:0000313" key="3">
    <source>
        <dbReference type="EMBL" id="GMR33364.1"/>
    </source>
</evidence>
<dbReference type="SMART" id="SM00612">
    <property type="entry name" value="Kelch"/>
    <property type="match status" value="2"/>
</dbReference>
<keyword evidence="2" id="KW-0677">Repeat</keyword>
<keyword evidence="4" id="KW-1185">Reference proteome</keyword>
<protein>
    <submittedName>
        <fullName evidence="3">Uncharacterized protein</fullName>
    </submittedName>
</protein>